<dbReference type="Proteomes" id="UP001168821">
    <property type="component" value="Unassembled WGS sequence"/>
</dbReference>
<keyword evidence="3" id="KW-1185">Reference proteome</keyword>
<sequence>MLLLRWESNRTFTACRAGALTTRLQRSLSFLVYYYVFTYYCAATAPPPPRHTARSCWAAKERDSCWRRPCYSYVRRSNPGDAADPEHSGHRAVAEGCCVRA</sequence>
<comment type="caution">
    <text evidence="2">The sequence shown here is derived from an EMBL/GenBank/DDBJ whole genome shotgun (WGS) entry which is preliminary data.</text>
</comment>
<evidence type="ECO:0000256" key="1">
    <source>
        <dbReference type="SAM" id="MobiDB-lite"/>
    </source>
</evidence>
<feature type="compositionally biased region" description="Basic and acidic residues" evidence="1">
    <location>
        <begin position="84"/>
        <end position="93"/>
    </location>
</feature>
<protein>
    <submittedName>
        <fullName evidence="2">Uncharacterized protein</fullName>
    </submittedName>
</protein>
<gene>
    <name evidence="2" type="ORF">Zmor_026288</name>
</gene>
<dbReference type="EMBL" id="JALNTZ010000008">
    <property type="protein sequence ID" value="KAJ3643587.1"/>
    <property type="molecule type" value="Genomic_DNA"/>
</dbReference>
<reference evidence="2" key="1">
    <citation type="journal article" date="2023" name="G3 (Bethesda)">
        <title>Whole genome assemblies of Zophobas morio and Tenebrio molitor.</title>
        <authorList>
            <person name="Kaur S."/>
            <person name="Stinson S.A."/>
            <person name="diCenzo G.C."/>
        </authorList>
    </citation>
    <scope>NUCLEOTIDE SEQUENCE</scope>
    <source>
        <strain evidence="2">QUZm001</strain>
    </source>
</reference>
<proteinExistence type="predicted"/>
<evidence type="ECO:0000313" key="2">
    <source>
        <dbReference type="EMBL" id="KAJ3643587.1"/>
    </source>
</evidence>
<feature type="region of interest" description="Disordered" evidence="1">
    <location>
        <begin position="79"/>
        <end position="101"/>
    </location>
</feature>
<accession>A0AA38HVQ4</accession>
<dbReference type="AlphaFoldDB" id="A0AA38HVQ4"/>
<organism evidence="2 3">
    <name type="scientific">Zophobas morio</name>
    <dbReference type="NCBI Taxonomy" id="2755281"/>
    <lineage>
        <taxon>Eukaryota</taxon>
        <taxon>Metazoa</taxon>
        <taxon>Ecdysozoa</taxon>
        <taxon>Arthropoda</taxon>
        <taxon>Hexapoda</taxon>
        <taxon>Insecta</taxon>
        <taxon>Pterygota</taxon>
        <taxon>Neoptera</taxon>
        <taxon>Endopterygota</taxon>
        <taxon>Coleoptera</taxon>
        <taxon>Polyphaga</taxon>
        <taxon>Cucujiformia</taxon>
        <taxon>Tenebrionidae</taxon>
        <taxon>Zophobas</taxon>
    </lineage>
</organism>
<evidence type="ECO:0000313" key="3">
    <source>
        <dbReference type="Proteomes" id="UP001168821"/>
    </source>
</evidence>
<name>A0AA38HVQ4_9CUCU</name>